<feature type="transmembrane region" description="Helical" evidence="7">
    <location>
        <begin position="21"/>
        <end position="38"/>
    </location>
</feature>
<evidence type="ECO:0000313" key="8">
    <source>
        <dbReference type="EMBL" id="MFD1235952.1"/>
    </source>
</evidence>
<dbReference type="CDD" id="cd11478">
    <property type="entry name" value="SLC5sbd_u2"/>
    <property type="match status" value="1"/>
</dbReference>
<dbReference type="Proteomes" id="UP001597182">
    <property type="component" value="Unassembled WGS sequence"/>
</dbReference>
<evidence type="ECO:0000256" key="7">
    <source>
        <dbReference type="SAM" id="Phobius"/>
    </source>
</evidence>
<feature type="transmembrane region" description="Helical" evidence="7">
    <location>
        <begin position="549"/>
        <end position="565"/>
    </location>
</feature>
<gene>
    <name evidence="8" type="ORF">ACFQ34_21880</name>
</gene>
<dbReference type="PANTHER" id="PTHR11819">
    <property type="entry name" value="SOLUTE CARRIER FAMILY 5"/>
    <property type="match status" value="1"/>
</dbReference>
<dbReference type="PROSITE" id="PS50283">
    <property type="entry name" value="NA_SOLUT_SYMP_3"/>
    <property type="match status" value="1"/>
</dbReference>
<evidence type="ECO:0000256" key="4">
    <source>
        <dbReference type="ARBA" id="ARBA00022989"/>
    </source>
</evidence>
<name>A0ABW3VLM8_9PSEU</name>
<evidence type="ECO:0000256" key="3">
    <source>
        <dbReference type="ARBA" id="ARBA00022692"/>
    </source>
</evidence>
<keyword evidence="9" id="KW-1185">Reference proteome</keyword>
<feature type="transmembrane region" description="Helical" evidence="7">
    <location>
        <begin position="292"/>
        <end position="317"/>
    </location>
</feature>
<comment type="caution">
    <text evidence="8">The sequence shown here is derived from an EMBL/GenBank/DDBJ whole genome shotgun (WGS) entry which is preliminary data.</text>
</comment>
<keyword evidence="3 7" id="KW-0812">Transmembrane</keyword>
<protein>
    <submittedName>
        <fullName evidence="8">Sodium:solute symporter family protein</fullName>
    </submittedName>
</protein>
<sequence>MTTVLAQAAADVRLDANFVDYLLVAFYFVLVLGIGYMARRSVSSSLDFLLSGRSMPAWVTGLAFISANLGALELIGMMANGAQYGIATVHYYWIGAVPAMVFLGLVMMPFYYGSKARSVPEFLFKRFNRTTQRIQGVIFAVASILIAGVNLFALGLIIEALLGWPLGVAIPVAALVVLAYTTLGGLSAAIYNEVLQFFVILALLIPLTLAGLNRVGGWEGLKEKVTAGPGGAEQLSSWPGTELTEISNPVWSVIGIVFGLGFVLSFGYWTTNFAEVQRALSAKSMSAARRTPIIGAFPKALIPLVVVIPGMIGAVLLPQIQAVKAGTAPAGSDITYNDTLTLLMKELLPNGILGVAIAGLLAAFMAGMAANISSFNTVFTYDIWQDWVRPGRSDRYYLQVGRLVTVVGCVLAIGTAFIASGSQNLMDYIQALFSFFNAPLFAIFILGLFWKRMTGTAAWVGLLSGTVAAVVIDQLVRFDVLQLSSQAGSFVGASAAFIVGVGVALLVSMAGRPKPDSELAGLVWSLTPRASRSHSVEGDDAGWYRSPQLLAVLVLILVVVLYIIFI</sequence>
<dbReference type="RefSeq" id="WP_013675756.1">
    <property type="nucleotide sequence ID" value="NZ_BAABKS010000050.1"/>
</dbReference>
<reference evidence="9" key="1">
    <citation type="journal article" date="2019" name="Int. J. Syst. Evol. Microbiol.">
        <title>The Global Catalogue of Microorganisms (GCM) 10K type strain sequencing project: providing services to taxonomists for standard genome sequencing and annotation.</title>
        <authorList>
            <consortium name="The Broad Institute Genomics Platform"/>
            <consortium name="The Broad Institute Genome Sequencing Center for Infectious Disease"/>
            <person name="Wu L."/>
            <person name="Ma J."/>
        </authorList>
    </citation>
    <scope>NUCLEOTIDE SEQUENCE [LARGE SCALE GENOMIC DNA]</scope>
    <source>
        <strain evidence="9">CCUG 49018</strain>
    </source>
</reference>
<keyword evidence="4 7" id="KW-1133">Transmembrane helix</keyword>
<dbReference type="InterPro" id="IPR001734">
    <property type="entry name" value="Na/solute_symporter"/>
</dbReference>
<feature type="transmembrane region" description="Helical" evidence="7">
    <location>
        <begin position="164"/>
        <end position="183"/>
    </location>
</feature>
<proteinExistence type="inferred from homology"/>
<dbReference type="Gene3D" id="1.20.1730.10">
    <property type="entry name" value="Sodium/glucose cotransporter"/>
    <property type="match status" value="1"/>
</dbReference>
<feature type="transmembrane region" description="Helical" evidence="7">
    <location>
        <begin position="428"/>
        <end position="450"/>
    </location>
</feature>
<feature type="transmembrane region" description="Helical" evidence="7">
    <location>
        <begin position="58"/>
        <end position="79"/>
    </location>
</feature>
<dbReference type="NCBIfam" id="TIGR00813">
    <property type="entry name" value="sss"/>
    <property type="match status" value="1"/>
</dbReference>
<evidence type="ECO:0000256" key="1">
    <source>
        <dbReference type="ARBA" id="ARBA00004141"/>
    </source>
</evidence>
<evidence type="ECO:0000256" key="6">
    <source>
        <dbReference type="RuleBase" id="RU362091"/>
    </source>
</evidence>
<evidence type="ECO:0000256" key="5">
    <source>
        <dbReference type="ARBA" id="ARBA00023136"/>
    </source>
</evidence>
<comment type="similarity">
    <text evidence="2 6">Belongs to the sodium:solute symporter (SSF) (TC 2.A.21) family.</text>
</comment>
<evidence type="ECO:0000313" key="9">
    <source>
        <dbReference type="Proteomes" id="UP001597182"/>
    </source>
</evidence>
<comment type="subcellular location">
    <subcellularLocation>
        <location evidence="1">Membrane</location>
        <topology evidence="1">Multi-pass membrane protein</topology>
    </subcellularLocation>
</comment>
<accession>A0ABW3VLM8</accession>
<organism evidence="8 9">
    <name type="scientific">Pseudonocardia benzenivorans</name>
    <dbReference type="NCBI Taxonomy" id="228005"/>
    <lineage>
        <taxon>Bacteria</taxon>
        <taxon>Bacillati</taxon>
        <taxon>Actinomycetota</taxon>
        <taxon>Actinomycetes</taxon>
        <taxon>Pseudonocardiales</taxon>
        <taxon>Pseudonocardiaceae</taxon>
        <taxon>Pseudonocardia</taxon>
    </lineage>
</organism>
<feature type="transmembrane region" description="Helical" evidence="7">
    <location>
        <begin position="91"/>
        <end position="113"/>
    </location>
</feature>
<feature type="transmembrane region" description="Helical" evidence="7">
    <location>
        <begin position="195"/>
        <end position="212"/>
    </location>
</feature>
<feature type="transmembrane region" description="Helical" evidence="7">
    <location>
        <begin position="352"/>
        <end position="379"/>
    </location>
</feature>
<dbReference type="PANTHER" id="PTHR11819:SF195">
    <property type="entry name" value="SODIUM_GLUCOSE COTRANSPORTER 4"/>
    <property type="match status" value="1"/>
</dbReference>
<feature type="transmembrane region" description="Helical" evidence="7">
    <location>
        <begin position="488"/>
        <end position="507"/>
    </location>
</feature>
<feature type="transmembrane region" description="Helical" evidence="7">
    <location>
        <begin position="250"/>
        <end position="271"/>
    </location>
</feature>
<dbReference type="Pfam" id="PF00474">
    <property type="entry name" value="SSF"/>
    <property type="match status" value="1"/>
</dbReference>
<feature type="transmembrane region" description="Helical" evidence="7">
    <location>
        <begin position="400"/>
        <end position="422"/>
    </location>
</feature>
<dbReference type="EMBL" id="JBHTMB010000192">
    <property type="protein sequence ID" value="MFD1235952.1"/>
    <property type="molecule type" value="Genomic_DNA"/>
</dbReference>
<feature type="transmembrane region" description="Helical" evidence="7">
    <location>
        <begin position="457"/>
        <end position="476"/>
    </location>
</feature>
<feature type="transmembrane region" description="Helical" evidence="7">
    <location>
        <begin position="134"/>
        <end position="158"/>
    </location>
</feature>
<evidence type="ECO:0000256" key="2">
    <source>
        <dbReference type="ARBA" id="ARBA00006434"/>
    </source>
</evidence>
<dbReference type="InterPro" id="IPR038377">
    <property type="entry name" value="Na/Glc_symporter_sf"/>
</dbReference>
<keyword evidence="5 7" id="KW-0472">Membrane</keyword>